<dbReference type="Pfam" id="PF09312">
    <property type="entry name" value="SurA_N"/>
    <property type="match status" value="1"/>
</dbReference>
<organism evidence="12 13">
    <name type="scientific">Sphingorhabdus arenilitoris</name>
    <dbReference type="NCBI Taxonomy" id="1490041"/>
    <lineage>
        <taxon>Bacteria</taxon>
        <taxon>Pseudomonadati</taxon>
        <taxon>Pseudomonadota</taxon>
        <taxon>Alphaproteobacteria</taxon>
        <taxon>Sphingomonadales</taxon>
        <taxon>Sphingomonadaceae</taxon>
        <taxon>Sphingorhabdus</taxon>
    </lineage>
</organism>
<dbReference type="Pfam" id="PF00639">
    <property type="entry name" value="Rotamase"/>
    <property type="match status" value="1"/>
</dbReference>
<evidence type="ECO:0000256" key="1">
    <source>
        <dbReference type="ARBA" id="ARBA00018370"/>
    </source>
</evidence>
<feature type="chain" id="PRO_5045966779" description="Parvulin-like PPIase" evidence="10">
    <location>
        <begin position="25"/>
        <end position="444"/>
    </location>
</feature>
<evidence type="ECO:0000256" key="6">
    <source>
        <dbReference type="ARBA" id="ARBA00023235"/>
    </source>
</evidence>
<dbReference type="SUPFAM" id="SSF109998">
    <property type="entry name" value="Triger factor/SurA peptide-binding domain-like"/>
    <property type="match status" value="1"/>
</dbReference>
<feature type="signal peptide" evidence="10">
    <location>
        <begin position="1"/>
        <end position="24"/>
    </location>
</feature>
<name>A0ABV8RGP3_9SPHN</name>
<evidence type="ECO:0000313" key="13">
    <source>
        <dbReference type="Proteomes" id="UP001595887"/>
    </source>
</evidence>
<dbReference type="InterPro" id="IPR050280">
    <property type="entry name" value="OMP_Chaperone_SurA"/>
</dbReference>
<dbReference type="Gene3D" id="3.10.50.40">
    <property type="match status" value="1"/>
</dbReference>
<evidence type="ECO:0000256" key="4">
    <source>
        <dbReference type="ARBA" id="ARBA00023110"/>
    </source>
</evidence>
<dbReference type="PROSITE" id="PS50198">
    <property type="entry name" value="PPIC_PPIASE_2"/>
    <property type="match status" value="1"/>
</dbReference>
<gene>
    <name evidence="12" type="ORF">ACFOWX_08965</name>
</gene>
<dbReference type="PANTHER" id="PTHR47637:SF1">
    <property type="entry name" value="CHAPERONE SURA"/>
    <property type="match status" value="1"/>
</dbReference>
<evidence type="ECO:0000256" key="9">
    <source>
        <dbReference type="PROSITE-ProRule" id="PRU00278"/>
    </source>
</evidence>
<evidence type="ECO:0000259" key="11">
    <source>
        <dbReference type="PROSITE" id="PS50198"/>
    </source>
</evidence>
<keyword evidence="6 9" id="KW-0413">Isomerase</keyword>
<keyword evidence="5" id="KW-0143">Chaperone</keyword>
<feature type="domain" description="PpiC" evidence="11">
    <location>
        <begin position="198"/>
        <end position="296"/>
    </location>
</feature>
<reference evidence="13" key="1">
    <citation type="journal article" date="2019" name="Int. J. Syst. Evol. Microbiol.">
        <title>The Global Catalogue of Microorganisms (GCM) 10K type strain sequencing project: providing services to taxonomists for standard genome sequencing and annotation.</title>
        <authorList>
            <consortium name="The Broad Institute Genomics Platform"/>
            <consortium name="The Broad Institute Genome Sequencing Center for Infectious Disease"/>
            <person name="Wu L."/>
            <person name="Ma J."/>
        </authorList>
    </citation>
    <scope>NUCLEOTIDE SEQUENCE [LARGE SCALE GENOMIC DNA]</scope>
    <source>
        <strain evidence="13">CECT 8531</strain>
    </source>
</reference>
<dbReference type="RefSeq" id="WP_381423317.1">
    <property type="nucleotide sequence ID" value="NZ_JBHSDH010000013.1"/>
</dbReference>
<comment type="caution">
    <text evidence="12">The sequence shown here is derived from an EMBL/GenBank/DDBJ whole genome shotgun (WGS) entry which is preliminary data.</text>
</comment>
<dbReference type="InterPro" id="IPR027304">
    <property type="entry name" value="Trigger_fact/SurA_dom_sf"/>
</dbReference>
<dbReference type="Proteomes" id="UP001595887">
    <property type="component" value="Unassembled WGS sequence"/>
</dbReference>
<keyword evidence="3" id="KW-0574">Periplasm</keyword>
<dbReference type="GO" id="GO:0003755">
    <property type="term" value="F:peptidyl-prolyl cis-trans isomerase activity"/>
    <property type="evidence" value="ECO:0007669"/>
    <property type="project" value="UniProtKB-EC"/>
</dbReference>
<dbReference type="InterPro" id="IPR015391">
    <property type="entry name" value="SurA_N"/>
</dbReference>
<sequence>MKLMTRFPAVLFLSAAAIFSPLTAQTVSDDDSPEASLNIPGGGQLFGKNDPNVRRATAIVNGEIITGTDIDHRLALTLAANETEIPASEVERIRAQILQNLVDETLQIQEAKANEIEVTDAEVEEYYARITQQNFKRSVKDNDAYLVSIGSSGASLRRQIKGELAWSRLIRRNVEPGVSVSDDEVNAIIERINANKGQPEYNISEIYLSATPENEQQVAETVKQIFDQLRQGGSFVAYARQFSEASTAVVGGDLGWVNLGQLPTSMAQAAAEMASGEIRAVPTPGGISIMVLKDKRQVATADVRDSLLSLKQIALNFAPGTSAEQARPLVERFQTETQKISGCGAADEMAKNLNAEVVNRDNVRVRDLPGPLQQVMLDLQVGQSTPPYGSLEDGVRVFVMCGRDAPPDANAPSFEQIMRNIEDDRVNKRARLYLRDLRRDAIIS</sequence>
<keyword evidence="13" id="KW-1185">Reference proteome</keyword>
<dbReference type="InterPro" id="IPR000297">
    <property type="entry name" value="PPIase_PpiC"/>
</dbReference>
<evidence type="ECO:0000256" key="5">
    <source>
        <dbReference type="ARBA" id="ARBA00023186"/>
    </source>
</evidence>
<dbReference type="SUPFAM" id="SSF54534">
    <property type="entry name" value="FKBP-like"/>
    <property type="match status" value="2"/>
</dbReference>
<proteinExistence type="predicted"/>
<keyword evidence="2 10" id="KW-0732">Signal</keyword>
<evidence type="ECO:0000313" key="12">
    <source>
        <dbReference type="EMBL" id="MFC4292542.1"/>
    </source>
</evidence>
<accession>A0ABV8RGP3</accession>
<dbReference type="Gene3D" id="1.10.4030.10">
    <property type="entry name" value="Porin chaperone SurA, peptide-binding domain"/>
    <property type="match status" value="1"/>
</dbReference>
<evidence type="ECO:0000256" key="7">
    <source>
        <dbReference type="ARBA" id="ARBA00030642"/>
    </source>
</evidence>
<protein>
    <recommendedName>
        <fullName evidence="1">Parvulin-like PPIase</fullName>
    </recommendedName>
    <alternativeName>
        <fullName evidence="7">Peptidyl-prolyl cis-trans isomerase plp</fullName>
    </alternativeName>
    <alternativeName>
        <fullName evidence="8">Rotamase plp</fullName>
    </alternativeName>
</protein>
<evidence type="ECO:0000256" key="3">
    <source>
        <dbReference type="ARBA" id="ARBA00022764"/>
    </source>
</evidence>
<evidence type="ECO:0000256" key="8">
    <source>
        <dbReference type="ARBA" id="ARBA00031484"/>
    </source>
</evidence>
<dbReference type="PANTHER" id="PTHR47637">
    <property type="entry name" value="CHAPERONE SURA"/>
    <property type="match status" value="1"/>
</dbReference>
<evidence type="ECO:0000256" key="10">
    <source>
        <dbReference type="SAM" id="SignalP"/>
    </source>
</evidence>
<keyword evidence="4 9" id="KW-0697">Rotamase</keyword>
<evidence type="ECO:0000256" key="2">
    <source>
        <dbReference type="ARBA" id="ARBA00022729"/>
    </source>
</evidence>
<dbReference type="EMBL" id="JBHSDH010000013">
    <property type="protein sequence ID" value="MFC4292542.1"/>
    <property type="molecule type" value="Genomic_DNA"/>
</dbReference>
<dbReference type="InterPro" id="IPR046357">
    <property type="entry name" value="PPIase_dom_sf"/>
</dbReference>